<dbReference type="InParanoid" id="A0A1X7TV17"/>
<proteinExistence type="predicted"/>
<dbReference type="EnsemblMetazoa" id="Aqu2.1.18908_001">
    <property type="protein sequence ID" value="Aqu2.1.18908_001"/>
    <property type="gene ID" value="Aqu2.1.18908"/>
</dbReference>
<protein>
    <submittedName>
        <fullName evidence="1">Uncharacterized protein</fullName>
    </submittedName>
</protein>
<accession>A0A1X7TV17</accession>
<dbReference type="AlphaFoldDB" id="A0A1X7TV17"/>
<evidence type="ECO:0000313" key="1">
    <source>
        <dbReference type="EnsemblMetazoa" id="Aqu2.1.18908_001"/>
    </source>
</evidence>
<reference evidence="1" key="1">
    <citation type="submission" date="2017-05" db="UniProtKB">
        <authorList>
            <consortium name="EnsemblMetazoa"/>
        </authorList>
    </citation>
    <scope>IDENTIFICATION</scope>
</reference>
<name>A0A1X7TV17_AMPQE</name>
<organism evidence="1">
    <name type="scientific">Amphimedon queenslandica</name>
    <name type="common">Sponge</name>
    <dbReference type="NCBI Taxonomy" id="400682"/>
    <lineage>
        <taxon>Eukaryota</taxon>
        <taxon>Metazoa</taxon>
        <taxon>Porifera</taxon>
        <taxon>Demospongiae</taxon>
        <taxon>Heteroscleromorpha</taxon>
        <taxon>Haplosclerida</taxon>
        <taxon>Niphatidae</taxon>
        <taxon>Amphimedon</taxon>
    </lineage>
</organism>
<sequence length="51" mass="6026">MGFDKRQIMTKASKRTVEDFNEIKAKFLSSIRTMVQMENIHKEMNFNGDQT</sequence>